<evidence type="ECO:0000256" key="3">
    <source>
        <dbReference type="SAM" id="SignalP"/>
    </source>
</evidence>
<reference evidence="4 5" key="1">
    <citation type="submission" date="2019-08" db="EMBL/GenBank/DDBJ databases">
        <title>Complete genome sequence of Candidatus Uab amorphum.</title>
        <authorList>
            <person name="Shiratori T."/>
            <person name="Suzuki S."/>
            <person name="Kakizawa Y."/>
            <person name="Ishida K."/>
        </authorList>
    </citation>
    <scope>NUCLEOTIDE SEQUENCE [LARGE SCALE GENOMIC DNA]</scope>
    <source>
        <strain evidence="4 5">SRT547</strain>
    </source>
</reference>
<feature type="region of interest" description="Disordered" evidence="2">
    <location>
        <begin position="610"/>
        <end position="639"/>
    </location>
</feature>
<feature type="coiled-coil region" evidence="1">
    <location>
        <begin position="252"/>
        <end position="530"/>
    </location>
</feature>
<feature type="compositionally biased region" description="Low complexity" evidence="2">
    <location>
        <begin position="616"/>
        <end position="634"/>
    </location>
</feature>
<dbReference type="InterPro" id="IPR050972">
    <property type="entry name" value="SDr-like"/>
</dbReference>
<dbReference type="EMBL" id="AP019860">
    <property type="protein sequence ID" value="BBM84565.1"/>
    <property type="molecule type" value="Genomic_DNA"/>
</dbReference>
<feature type="signal peptide" evidence="3">
    <location>
        <begin position="1"/>
        <end position="18"/>
    </location>
</feature>
<organism evidence="4 5">
    <name type="scientific">Uabimicrobium amorphum</name>
    <dbReference type="NCBI Taxonomy" id="2596890"/>
    <lineage>
        <taxon>Bacteria</taxon>
        <taxon>Pseudomonadati</taxon>
        <taxon>Planctomycetota</taxon>
        <taxon>Candidatus Uabimicrobiia</taxon>
        <taxon>Candidatus Uabimicrobiales</taxon>
        <taxon>Candidatus Uabimicrobiaceae</taxon>
        <taxon>Candidatus Uabimicrobium</taxon>
    </lineage>
</organism>
<dbReference type="RefSeq" id="WP_151968710.1">
    <property type="nucleotide sequence ID" value="NZ_AP019860.1"/>
</dbReference>
<evidence type="ECO:0000313" key="4">
    <source>
        <dbReference type="EMBL" id="BBM84565.1"/>
    </source>
</evidence>
<dbReference type="KEGG" id="uam:UABAM_02926"/>
<keyword evidence="1" id="KW-0175">Coiled coil</keyword>
<dbReference type="AlphaFoldDB" id="A0A5S9IQ06"/>
<dbReference type="Proteomes" id="UP000326354">
    <property type="component" value="Chromosome"/>
</dbReference>
<proteinExistence type="predicted"/>
<protein>
    <submittedName>
        <fullName evidence="4">YSIRK signal domain/LPXTG anchor domain surface protein</fullName>
    </submittedName>
</protein>
<feature type="coiled-coil region" evidence="1">
    <location>
        <begin position="665"/>
        <end position="749"/>
    </location>
</feature>
<accession>A0A5S9IQ06</accession>
<gene>
    <name evidence="4" type="ORF">UABAM_02926</name>
</gene>
<evidence type="ECO:0000256" key="1">
    <source>
        <dbReference type="SAM" id="Coils"/>
    </source>
</evidence>
<evidence type="ECO:0000313" key="5">
    <source>
        <dbReference type="Proteomes" id="UP000326354"/>
    </source>
</evidence>
<keyword evidence="5" id="KW-1185">Reference proteome</keyword>
<feature type="chain" id="PRO_5024990421" evidence="3">
    <location>
        <begin position="19"/>
        <end position="1214"/>
    </location>
</feature>
<dbReference type="PANTHER" id="PTHR34403">
    <property type="entry name" value="TOL-PAL SYSTEM PROTEIN TOLA"/>
    <property type="match status" value="1"/>
</dbReference>
<evidence type="ECO:0000256" key="2">
    <source>
        <dbReference type="SAM" id="MobiDB-lite"/>
    </source>
</evidence>
<keyword evidence="3" id="KW-0732">Signal</keyword>
<name>A0A5S9IQ06_UABAM</name>
<feature type="coiled-coil region" evidence="1">
    <location>
        <begin position="985"/>
        <end position="1012"/>
    </location>
</feature>
<sequence length="1214" mass="136290">MRYIMFFSMLLFAGSMWAEDLTKQQAYNLKEAKWHIKRAEDAKHPYMFNSSLKSAERYMKALMAEVSDHEDVVAVKQRYDKLVLQKELKDAEKKLYSAISNAKTYLRSFDRSGKLHSWEVPKVKRYQDQITKYSQVLEKNKSDYAKILEDAKNILAKTSKALGGSSKKTTTEQAPKLNSWVISRLKSLEKVLEQGEKAAKEGRMSSVRGRLHSVNIQRNEFIRMYGKKVDMNHPRIVSMNKRYNDLQAVVDGEKAKAEAELAAKRKAEAEAKAKAEAELAAKLKAETEAKAKAEAELAAKLKAEAEAKAKAEAELAAKLKAEAEAKAKAEAELAAKLKAEAEAKAKAEAELAAKLKAEAEAKAKAKAEAELAAKVKAEAEAKAIAEAELAAKLKAEADAKAKAEAEAKALAEAELAAKAQAEADAKAKAEAKVEAELAAKLKAEAEAKAKAEAELAAKLKAEAEAKAKAEAELAAKLEAEAEAKAKAEAELAAKLKAEAEAKAKAEAELAAKLKAEAEAKAKAAAEAAAKPEMDRWALSRLKQLEKTLDGIDQAIQRKSLGSAKGRLRGAQRQKASFVRMYSKKINMNDPRIVAVNERLSKIEATIAEMEGQKTATTQPKNTNNSNQNNTNKQTGSKLSFTAKSSVNRLKKGLKAIKYALSKDDFRSIQMAYMSMEREAKKLQSQRVPLTHPEIKPILVELRTVMMQAKARREVLMKEKAQADALAKKKKEEQRRLAEEAKKREKVDRALRDGRQRLKYANSIFERAAKTTSLSYNSNYRSAIESLDYAVGEVEKYKNDEEVKKFLQEIATQKQQFLAELVKDNSERLAKLAETGKHFVALPIFVSEIYKDVKDYPVHLQTYEKSLQTIMEKAAKRTNDVMWEDAGLRVAKREKLFNKHLLRIAKNHPKWSKLVDENRQKLIARVLQYGLDVSAKYPNMSAMSRDRHLNKHLDWAKELAGDNASYQKVITDGRVKYDEIFTALATQLAKEKAEEAERQRKEMELARKRHEAFLKSLSPKRLEIYKEWDRKNRRPRNPNSNTWVFYDTDGSGKQKVGIEHTYVFNDAGDLINHDKKTEDVWLTLKYNGKLLAYVYIGDAHGYAGTVSQDKKSGVSFQYIKISGKTVRANVGALHIEIGDKWEEVVNHNYYNSDVQVKYWASGRYAKGAIHNEKGFVIKADIDEYKKRIHRILGRTPGPEAIHYAMYFAVAHHLIR</sequence>
<dbReference type="PANTHER" id="PTHR34403:SF16">
    <property type="entry name" value="GLYCINE, ALANINE AND ASPARAGINE-RICH PROTEIN-LIKE"/>
    <property type="match status" value="1"/>
</dbReference>